<reference evidence="1" key="2">
    <citation type="journal article" date="2015" name="Data Brief">
        <title>Shoot transcriptome of the giant reed, Arundo donax.</title>
        <authorList>
            <person name="Barrero R.A."/>
            <person name="Guerrero F.D."/>
            <person name="Moolhuijzen P."/>
            <person name="Goolsby J.A."/>
            <person name="Tidwell J."/>
            <person name="Bellgard S.E."/>
            <person name="Bellgard M.I."/>
        </authorList>
    </citation>
    <scope>NUCLEOTIDE SEQUENCE</scope>
    <source>
        <tissue evidence="1">Shoot tissue taken approximately 20 cm above the soil surface</tissue>
    </source>
</reference>
<protein>
    <submittedName>
        <fullName evidence="1">Uncharacterized protein</fullName>
    </submittedName>
</protein>
<accession>A0A0A8ZJC0</accession>
<evidence type="ECO:0000313" key="1">
    <source>
        <dbReference type="EMBL" id="JAD34952.1"/>
    </source>
</evidence>
<dbReference type="EMBL" id="GBRH01262943">
    <property type="protein sequence ID" value="JAD34952.1"/>
    <property type="molecule type" value="Transcribed_RNA"/>
</dbReference>
<name>A0A0A8ZJC0_ARUDO</name>
<sequence length="56" mass="6352">MALNVIPGLAIIHERLSFSHPQPCQKQQATFQKSQQSDYDGFLVPTHQHAISMFKT</sequence>
<organism evidence="1">
    <name type="scientific">Arundo donax</name>
    <name type="common">Giant reed</name>
    <name type="synonym">Donax arundinaceus</name>
    <dbReference type="NCBI Taxonomy" id="35708"/>
    <lineage>
        <taxon>Eukaryota</taxon>
        <taxon>Viridiplantae</taxon>
        <taxon>Streptophyta</taxon>
        <taxon>Embryophyta</taxon>
        <taxon>Tracheophyta</taxon>
        <taxon>Spermatophyta</taxon>
        <taxon>Magnoliopsida</taxon>
        <taxon>Liliopsida</taxon>
        <taxon>Poales</taxon>
        <taxon>Poaceae</taxon>
        <taxon>PACMAD clade</taxon>
        <taxon>Arundinoideae</taxon>
        <taxon>Arundineae</taxon>
        <taxon>Arundo</taxon>
    </lineage>
</organism>
<dbReference type="AlphaFoldDB" id="A0A0A8ZJC0"/>
<reference evidence="1" key="1">
    <citation type="submission" date="2014-09" db="EMBL/GenBank/DDBJ databases">
        <authorList>
            <person name="Magalhaes I.L.F."/>
            <person name="Oliveira U."/>
            <person name="Santos F.R."/>
            <person name="Vidigal T.H.D.A."/>
            <person name="Brescovit A.D."/>
            <person name="Santos A.J."/>
        </authorList>
    </citation>
    <scope>NUCLEOTIDE SEQUENCE</scope>
    <source>
        <tissue evidence="1">Shoot tissue taken approximately 20 cm above the soil surface</tissue>
    </source>
</reference>
<proteinExistence type="predicted"/>